<feature type="transmembrane region" description="Helical" evidence="7">
    <location>
        <begin position="46"/>
        <end position="63"/>
    </location>
</feature>
<evidence type="ECO:0000256" key="4">
    <source>
        <dbReference type="ARBA" id="ARBA00022692"/>
    </source>
</evidence>
<evidence type="ECO:0000256" key="6">
    <source>
        <dbReference type="ARBA" id="ARBA00023136"/>
    </source>
</evidence>
<feature type="transmembrane region" description="Helical" evidence="7">
    <location>
        <begin position="69"/>
        <end position="93"/>
    </location>
</feature>
<feature type="transmembrane region" description="Helical" evidence="7">
    <location>
        <begin position="105"/>
        <end position="129"/>
    </location>
</feature>
<feature type="transmembrane region" description="Helical" evidence="7">
    <location>
        <begin position="177"/>
        <end position="194"/>
    </location>
</feature>
<keyword evidence="8" id="KW-0449">Lipoprotein</keyword>
<accession>A0A0G1E6H4</accession>
<name>A0A0G1E6H4_9BACT</name>
<dbReference type="InterPro" id="IPR001640">
    <property type="entry name" value="Lgt"/>
</dbReference>
<dbReference type="Proteomes" id="UP000033867">
    <property type="component" value="Unassembled WGS sequence"/>
</dbReference>
<dbReference type="Pfam" id="PF01790">
    <property type="entry name" value="LGT"/>
    <property type="match status" value="1"/>
</dbReference>
<evidence type="ECO:0000313" key="8">
    <source>
        <dbReference type="EMBL" id="KKS70148.1"/>
    </source>
</evidence>
<evidence type="ECO:0000256" key="1">
    <source>
        <dbReference type="ARBA" id="ARBA00007150"/>
    </source>
</evidence>
<evidence type="ECO:0000256" key="5">
    <source>
        <dbReference type="ARBA" id="ARBA00022989"/>
    </source>
</evidence>
<protein>
    <submittedName>
        <fullName evidence="8">Prolipoprotein diacylglyceryl transferase</fullName>
    </submittedName>
</protein>
<dbReference type="GO" id="GO:0042158">
    <property type="term" value="P:lipoprotein biosynthetic process"/>
    <property type="evidence" value="ECO:0007669"/>
    <property type="project" value="InterPro"/>
</dbReference>
<dbReference type="AlphaFoldDB" id="A0A0G1E6H4"/>
<keyword evidence="4 7" id="KW-0812">Transmembrane</keyword>
<feature type="transmembrane region" description="Helical" evidence="7">
    <location>
        <begin position="214"/>
        <end position="231"/>
    </location>
</feature>
<evidence type="ECO:0000256" key="7">
    <source>
        <dbReference type="SAM" id="Phobius"/>
    </source>
</evidence>
<proteinExistence type="inferred from homology"/>
<keyword evidence="2" id="KW-1003">Cell membrane</keyword>
<keyword evidence="3 8" id="KW-0808">Transferase</keyword>
<feature type="transmembrane region" description="Helical" evidence="7">
    <location>
        <begin position="149"/>
        <end position="170"/>
    </location>
</feature>
<comment type="similarity">
    <text evidence="1">Belongs to the Lgt family.</text>
</comment>
<dbReference type="PANTHER" id="PTHR30589:SF0">
    <property type="entry name" value="PHOSPHATIDYLGLYCEROL--PROLIPOPROTEIN DIACYLGLYCERYL TRANSFERASE"/>
    <property type="match status" value="1"/>
</dbReference>
<dbReference type="GO" id="GO:0008961">
    <property type="term" value="F:phosphatidylglycerol-prolipoprotein diacylglyceryl transferase activity"/>
    <property type="evidence" value="ECO:0007669"/>
    <property type="project" value="InterPro"/>
</dbReference>
<evidence type="ECO:0000313" key="9">
    <source>
        <dbReference type="Proteomes" id="UP000033867"/>
    </source>
</evidence>
<evidence type="ECO:0000256" key="2">
    <source>
        <dbReference type="ARBA" id="ARBA00022475"/>
    </source>
</evidence>
<evidence type="ECO:0000256" key="3">
    <source>
        <dbReference type="ARBA" id="ARBA00022679"/>
    </source>
</evidence>
<reference evidence="8 9" key="1">
    <citation type="journal article" date="2015" name="Nature">
        <title>rRNA introns, odd ribosomes, and small enigmatic genomes across a large radiation of phyla.</title>
        <authorList>
            <person name="Brown C.T."/>
            <person name="Hug L.A."/>
            <person name="Thomas B.C."/>
            <person name="Sharon I."/>
            <person name="Castelle C.J."/>
            <person name="Singh A."/>
            <person name="Wilkins M.J."/>
            <person name="Williams K.H."/>
            <person name="Banfield J.F."/>
        </authorList>
    </citation>
    <scope>NUCLEOTIDE SEQUENCE [LARGE SCALE GENOMIC DNA]</scope>
</reference>
<keyword evidence="6 7" id="KW-0472">Membrane</keyword>
<gene>
    <name evidence="8" type="ORF">UV42_C0067G0005</name>
</gene>
<dbReference type="PANTHER" id="PTHR30589">
    <property type="entry name" value="PROLIPOPROTEIN DIACYLGLYCERYL TRANSFERASE"/>
    <property type="match status" value="1"/>
</dbReference>
<dbReference type="EMBL" id="LCEK01000067">
    <property type="protein sequence ID" value="KKS70148.1"/>
    <property type="molecule type" value="Genomic_DNA"/>
</dbReference>
<dbReference type="GO" id="GO:0005886">
    <property type="term" value="C:plasma membrane"/>
    <property type="evidence" value="ECO:0007669"/>
    <property type="project" value="InterPro"/>
</dbReference>
<organism evidence="8 9">
    <name type="scientific">Candidatus Magasanikbacteria bacterium GW2011_GWE2_42_7</name>
    <dbReference type="NCBI Taxonomy" id="1619052"/>
    <lineage>
        <taxon>Bacteria</taxon>
        <taxon>Candidatus Magasanikiibacteriota</taxon>
    </lineage>
</organism>
<keyword evidence="5 7" id="KW-1133">Transmembrane helix</keyword>
<comment type="caution">
    <text evidence="8">The sequence shown here is derived from an EMBL/GenBank/DDBJ whole genome shotgun (WGS) entry which is preliminary data.</text>
</comment>
<feature type="transmembrane region" description="Helical" evidence="7">
    <location>
        <begin position="15"/>
        <end position="34"/>
    </location>
</feature>
<sequence>MIPWFQFTTVHIGPLPIQVWGFFVAMGMLVSMILIRREATKRAVPVDPRLFHIFFYEPAFFIAHPAEIIAIWHGGLSSFGGLLGAMLAFFIALKRKKIQTQFLTIYGNIIAYSALFGWMVGRIGCLMIHDHLGKESECFLAFDSPQGKRLDLALLEILGLVPLAIAFFVLKKKKKEDLFAPLLFVYYGLLRFILDFWRAEASFATGDVRYLGLTPAQYFAMVLVVFGVFLYKKRPLLKKVS</sequence>